<evidence type="ECO:0000313" key="6">
    <source>
        <dbReference type="Proteomes" id="UP000663879"/>
    </source>
</evidence>
<dbReference type="PANTHER" id="PTHR12378">
    <property type="entry name" value="DESUMOYLATING ISOPEPTIDASE"/>
    <property type="match status" value="1"/>
</dbReference>
<dbReference type="InterPro" id="IPR042266">
    <property type="entry name" value="PPPDE_sf"/>
</dbReference>
<reference evidence="5" key="1">
    <citation type="submission" date="2021-02" db="EMBL/GenBank/DDBJ databases">
        <authorList>
            <person name="Nowell W R."/>
        </authorList>
    </citation>
    <scope>NUCLEOTIDE SEQUENCE</scope>
    <source>
        <strain evidence="5">Ploen Becks lab</strain>
    </source>
</reference>
<keyword evidence="2" id="KW-0645">Protease</keyword>
<evidence type="ECO:0000313" key="5">
    <source>
        <dbReference type="EMBL" id="CAF0759698.1"/>
    </source>
</evidence>
<proteinExistence type="inferred from homology"/>
<evidence type="ECO:0000259" key="4">
    <source>
        <dbReference type="PROSITE" id="PS51858"/>
    </source>
</evidence>
<evidence type="ECO:0000256" key="2">
    <source>
        <dbReference type="ARBA" id="ARBA00022670"/>
    </source>
</evidence>
<dbReference type="GO" id="GO:0016579">
    <property type="term" value="P:protein deubiquitination"/>
    <property type="evidence" value="ECO:0007669"/>
    <property type="project" value="TreeGrafter"/>
</dbReference>
<name>A0A813PY07_9BILA</name>
<dbReference type="PROSITE" id="PS51858">
    <property type="entry name" value="PPPDE"/>
    <property type="match status" value="1"/>
</dbReference>
<evidence type="ECO:0000256" key="3">
    <source>
        <dbReference type="ARBA" id="ARBA00022801"/>
    </source>
</evidence>
<dbReference type="InterPro" id="IPR008580">
    <property type="entry name" value="PPPDE_dom"/>
</dbReference>
<dbReference type="Pfam" id="PF05903">
    <property type="entry name" value="Peptidase_C97"/>
    <property type="match status" value="1"/>
</dbReference>
<dbReference type="GO" id="GO:0006508">
    <property type="term" value="P:proteolysis"/>
    <property type="evidence" value="ECO:0007669"/>
    <property type="project" value="UniProtKB-KW"/>
</dbReference>
<dbReference type="AlphaFoldDB" id="A0A813PY07"/>
<dbReference type="Proteomes" id="UP000663879">
    <property type="component" value="Unassembled WGS sequence"/>
</dbReference>
<accession>A0A813PY07</accession>
<dbReference type="SMART" id="SM01179">
    <property type="entry name" value="DUF862"/>
    <property type="match status" value="1"/>
</dbReference>
<dbReference type="EMBL" id="CAJNOC010000423">
    <property type="protein sequence ID" value="CAF0759698.1"/>
    <property type="molecule type" value="Genomic_DNA"/>
</dbReference>
<organism evidence="5 6">
    <name type="scientific">Brachionus calyciflorus</name>
    <dbReference type="NCBI Taxonomy" id="104777"/>
    <lineage>
        <taxon>Eukaryota</taxon>
        <taxon>Metazoa</taxon>
        <taxon>Spiralia</taxon>
        <taxon>Gnathifera</taxon>
        <taxon>Rotifera</taxon>
        <taxon>Eurotatoria</taxon>
        <taxon>Monogononta</taxon>
        <taxon>Pseudotrocha</taxon>
        <taxon>Ploima</taxon>
        <taxon>Brachionidae</taxon>
        <taxon>Brachionus</taxon>
    </lineage>
</organism>
<dbReference type="OrthoDB" id="412286at2759"/>
<comment type="similarity">
    <text evidence="1">Belongs to the DeSI family.</text>
</comment>
<dbReference type="GO" id="GO:0101005">
    <property type="term" value="F:deubiquitinase activity"/>
    <property type="evidence" value="ECO:0007669"/>
    <property type="project" value="TreeGrafter"/>
</dbReference>
<dbReference type="Gene3D" id="3.90.1720.30">
    <property type="entry name" value="PPPDE domains"/>
    <property type="match status" value="1"/>
</dbReference>
<feature type="domain" description="PPPDE" evidence="4">
    <location>
        <begin position="10"/>
        <end position="154"/>
    </location>
</feature>
<evidence type="ECO:0000256" key="1">
    <source>
        <dbReference type="ARBA" id="ARBA00008140"/>
    </source>
</evidence>
<protein>
    <recommendedName>
        <fullName evidence="4">PPPDE domain-containing protein</fullName>
    </recommendedName>
</protein>
<keyword evidence="3" id="KW-0378">Hydrolase</keyword>
<comment type="caution">
    <text evidence="5">The sequence shown here is derived from an EMBL/GenBank/DDBJ whole genome shotgun (WGS) entry which is preliminary data.</text>
</comment>
<sequence>MSMSNTKGGEPIYVNIYDMYTMNGYTSALGVGIYHSGVEIYGVEYGYGGHPFPFSGIFEMIPKDTEELGESFKFKESIEIGRTDFTKSEIEQIIALIGREFRGIDYHLINKNCNSFSSKFCKTLCGEDIPPWVNRLAYISTYVPFIERMIPREWISPIAIQHTLENYNDPRQQTHNLQNEINSTSNIQESKNTITSSFNNIWSSFFNSFDRLESNQTSEQKSNK</sequence>
<keyword evidence="6" id="KW-1185">Reference proteome</keyword>
<gene>
    <name evidence="5" type="ORF">OXX778_LOCUS4362</name>
</gene>
<dbReference type="PANTHER" id="PTHR12378:SF80">
    <property type="entry name" value="IP06716P-RELATED"/>
    <property type="match status" value="1"/>
</dbReference>